<reference evidence="2" key="1">
    <citation type="submission" date="2020-02" db="EMBL/GenBank/DDBJ databases">
        <authorList>
            <person name="Meier V. D."/>
        </authorList>
    </citation>
    <scope>NUCLEOTIDE SEQUENCE</scope>
    <source>
        <strain evidence="2">AVDCRST_MAG73</strain>
    </source>
</reference>
<feature type="non-terminal residue" evidence="2">
    <location>
        <position position="168"/>
    </location>
</feature>
<proteinExistence type="predicted"/>
<gene>
    <name evidence="2" type="ORF">AVDCRST_MAG73-2021</name>
</gene>
<dbReference type="EMBL" id="CADCWE010000128">
    <property type="protein sequence ID" value="CAA9541905.1"/>
    <property type="molecule type" value="Genomic_DNA"/>
</dbReference>
<name>A0A6J4U9R2_9BACT</name>
<protein>
    <submittedName>
        <fullName evidence="2">Uncharacterized protein</fullName>
    </submittedName>
</protein>
<accession>A0A6J4U9R2</accession>
<feature type="region of interest" description="Disordered" evidence="1">
    <location>
        <begin position="102"/>
        <end position="168"/>
    </location>
</feature>
<feature type="compositionally biased region" description="Low complexity" evidence="1">
    <location>
        <begin position="144"/>
        <end position="155"/>
    </location>
</feature>
<dbReference type="AlphaFoldDB" id="A0A6J4U9R2"/>
<feature type="compositionally biased region" description="Low complexity" evidence="1">
    <location>
        <begin position="102"/>
        <end position="114"/>
    </location>
</feature>
<evidence type="ECO:0000256" key="1">
    <source>
        <dbReference type="SAM" id="MobiDB-lite"/>
    </source>
</evidence>
<organism evidence="2">
    <name type="scientific">uncultured Thermomicrobiales bacterium</name>
    <dbReference type="NCBI Taxonomy" id="1645740"/>
    <lineage>
        <taxon>Bacteria</taxon>
        <taxon>Pseudomonadati</taxon>
        <taxon>Thermomicrobiota</taxon>
        <taxon>Thermomicrobia</taxon>
        <taxon>Thermomicrobiales</taxon>
        <taxon>environmental samples</taxon>
    </lineage>
</organism>
<feature type="non-terminal residue" evidence="2">
    <location>
        <position position="1"/>
    </location>
</feature>
<feature type="region of interest" description="Disordered" evidence="1">
    <location>
        <begin position="25"/>
        <end position="85"/>
    </location>
</feature>
<feature type="compositionally biased region" description="Basic and acidic residues" evidence="1">
    <location>
        <begin position="127"/>
        <end position="140"/>
    </location>
</feature>
<evidence type="ECO:0000313" key="2">
    <source>
        <dbReference type="EMBL" id="CAA9541905.1"/>
    </source>
</evidence>
<sequence>GRGRRGRGDRGRLFGRRAVAWGPPRLRRRAVGRGDRGRGAGLDRGGRGRPVPAPEPATLPVPLRGGRPARPRPPSPGPAAAASVAGGRAALLAGPAGVARAAGNLRRGAPTAGARRGGRHAGGPGARRRDDPPRMPDPQRPRLRAAAGPRAAGRVRPPPVAAARGRRA</sequence>